<dbReference type="AlphaFoldDB" id="A0AAE3LI50"/>
<protein>
    <submittedName>
        <fullName evidence="9">AEC family transporter</fullName>
    </submittedName>
</protein>
<feature type="transmembrane region" description="Helical" evidence="8">
    <location>
        <begin position="191"/>
        <end position="210"/>
    </location>
</feature>
<dbReference type="EMBL" id="JAOQJZ010000009">
    <property type="protein sequence ID" value="MCU6706125.1"/>
    <property type="molecule type" value="Genomic_DNA"/>
</dbReference>
<gene>
    <name evidence="9" type="ORF">OCV57_09340</name>
</gene>
<feature type="transmembrane region" description="Helical" evidence="8">
    <location>
        <begin position="67"/>
        <end position="89"/>
    </location>
</feature>
<evidence type="ECO:0000313" key="10">
    <source>
        <dbReference type="Proteomes" id="UP001208131"/>
    </source>
</evidence>
<comment type="subcellular location">
    <subcellularLocation>
        <location evidence="1">Cell membrane</location>
        <topology evidence="1">Multi-pass membrane protein</topology>
    </subcellularLocation>
</comment>
<sequence>MEAGLIIGNQIIIMFIILIIGAFCYLKGIITKDGTKQLSSFALNIINPVLIFMSYQSKYDKTLVHGLLWSFLLSAISYAVTILLTYVLIRKKTPDLAVERVSSIYSNCAFMCIPLINGIYGSEGVLYLTAYLTFFNVLIWTHGLMTMKGERDFSSLVKALISPSVIAVVVGLICYLTNIRLPKVPATALQYIADMNTPIAMVIAGATAAQTNVLKALQNRRIYYVSLCKLIILPVAGFFAAWILDPPPIVLMTVTIAAACPAATMCTMFAVNLDKDPKTASEIFTVTTILSAVTLPLITIFADRITYHI</sequence>
<dbReference type="PANTHER" id="PTHR36838:SF1">
    <property type="entry name" value="SLR1864 PROTEIN"/>
    <property type="match status" value="1"/>
</dbReference>
<evidence type="ECO:0000256" key="1">
    <source>
        <dbReference type="ARBA" id="ARBA00004651"/>
    </source>
</evidence>
<dbReference type="RefSeq" id="WP_267301297.1">
    <property type="nucleotide sequence ID" value="NZ_JAOQJZ010000009.1"/>
</dbReference>
<feature type="transmembrane region" description="Helical" evidence="8">
    <location>
        <begin position="249"/>
        <end position="271"/>
    </location>
</feature>
<feature type="transmembrane region" description="Helical" evidence="8">
    <location>
        <begin position="6"/>
        <end position="26"/>
    </location>
</feature>
<feature type="transmembrane region" description="Helical" evidence="8">
    <location>
        <begin position="38"/>
        <end position="55"/>
    </location>
</feature>
<keyword evidence="7 8" id="KW-0472">Membrane</keyword>
<dbReference type="Pfam" id="PF03547">
    <property type="entry name" value="Mem_trans"/>
    <property type="match status" value="2"/>
</dbReference>
<evidence type="ECO:0000256" key="7">
    <source>
        <dbReference type="ARBA" id="ARBA00023136"/>
    </source>
</evidence>
<reference evidence="9 10" key="1">
    <citation type="journal article" date="2021" name="ISME Commun">
        <title>Automated analysis of genomic sequences facilitates high-throughput and comprehensive description of bacteria.</title>
        <authorList>
            <person name="Hitch T.C.A."/>
        </authorList>
    </citation>
    <scope>NUCLEOTIDE SEQUENCE [LARGE SCALE GENOMIC DNA]</scope>
    <source>
        <strain evidence="9 10">Sanger_31</strain>
    </source>
</reference>
<feature type="transmembrane region" description="Helical" evidence="8">
    <location>
        <begin position="126"/>
        <end position="147"/>
    </location>
</feature>
<evidence type="ECO:0000256" key="6">
    <source>
        <dbReference type="ARBA" id="ARBA00022989"/>
    </source>
</evidence>
<keyword evidence="3" id="KW-0813">Transport</keyword>
<dbReference type="Gene3D" id="1.20.1530.20">
    <property type="match status" value="1"/>
</dbReference>
<organism evidence="9 10">
    <name type="scientific">Hominimerdicola aceti</name>
    <dbReference type="NCBI Taxonomy" id="2981726"/>
    <lineage>
        <taxon>Bacteria</taxon>
        <taxon>Bacillati</taxon>
        <taxon>Bacillota</taxon>
        <taxon>Clostridia</taxon>
        <taxon>Eubacteriales</taxon>
        <taxon>Oscillospiraceae</taxon>
        <taxon>Hominimerdicola</taxon>
    </lineage>
</organism>
<evidence type="ECO:0000313" key="9">
    <source>
        <dbReference type="EMBL" id="MCU6706125.1"/>
    </source>
</evidence>
<evidence type="ECO:0000256" key="5">
    <source>
        <dbReference type="ARBA" id="ARBA00022692"/>
    </source>
</evidence>
<name>A0AAE3LI50_9FIRM</name>
<dbReference type="InterPro" id="IPR004776">
    <property type="entry name" value="Mem_transp_PIN-like"/>
</dbReference>
<comment type="similarity">
    <text evidence="2">Belongs to the auxin efflux carrier (TC 2.A.69) family.</text>
</comment>
<evidence type="ECO:0000256" key="3">
    <source>
        <dbReference type="ARBA" id="ARBA00022448"/>
    </source>
</evidence>
<keyword evidence="4" id="KW-1003">Cell membrane</keyword>
<proteinExistence type="inferred from homology"/>
<dbReference type="Proteomes" id="UP001208131">
    <property type="component" value="Unassembled WGS sequence"/>
</dbReference>
<keyword evidence="5 8" id="KW-0812">Transmembrane</keyword>
<feature type="transmembrane region" description="Helical" evidence="8">
    <location>
        <begin position="222"/>
        <end position="243"/>
    </location>
</feature>
<dbReference type="PANTHER" id="PTHR36838">
    <property type="entry name" value="AUXIN EFFLUX CARRIER FAMILY PROTEIN"/>
    <property type="match status" value="1"/>
</dbReference>
<dbReference type="InterPro" id="IPR038770">
    <property type="entry name" value="Na+/solute_symporter_sf"/>
</dbReference>
<feature type="transmembrane region" description="Helical" evidence="8">
    <location>
        <begin position="283"/>
        <end position="302"/>
    </location>
</feature>
<dbReference type="GO" id="GO:0005886">
    <property type="term" value="C:plasma membrane"/>
    <property type="evidence" value="ECO:0007669"/>
    <property type="project" value="UniProtKB-SubCell"/>
</dbReference>
<evidence type="ECO:0000256" key="2">
    <source>
        <dbReference type="ARBA" id="ARBA00010145"/>
    </source>
</evidence>
<feature type="transmembrane region" description="Helical" evidence="8">
    <location>
        <begin position="101"/>
        <end position="120"/>
    </location>
</feature>
<evidence type="ECO:0000256" key="8">
    <source>
        <dbReference type="SAM" id="Phobius"/>
    </source>
</evidence>
<evidence type="ECO:0000256" key="4">
    <source>
        <dbReference type="ARBA" id="ARBA00022475"/>
    </source>
</evidence>
<feature type="transmembrane region" description="Helical" evidence="8">
    <location>
        <begin position="159"/>
        <end position="179"/>
    </location>
</feature>
<comment type="caution">
    <text evidence="9">The sequence shown here is derived from an EMBL/GenBank/DDBJ whole genome shotgun (WGS) entry which is preliminary data.</text>
</comment>
<dbReference type="GO" id="GO:0055085">
    <property type="term" value="P:transmembrane transport"/>
    <property type="evidence" value="ECO:0007669"/>
    <property type="project" value="InterPro"/>
</dbReference>
<accession>A0AAE3LI50</accession>
<keyword evidence="10" id="KW-1185">Reference proteome</keyword>
<keyword evidence="6 8" id="KW-1133">Transmembrane helix</keyword>